<dbReference type="HOGENOM" id="CLU_692070_0_0_11"/>
<keyword evidence="1" id="KW-0547">Nucleotide-binding</keyword>
<dbReference type="InterPro" id="IPR036554">
    <property type="entry name" value="GHMP_kinase_C_sf"/>
</dbReference>
<keyword evidence="5" id="KW-1185">Reference proteome</keyword>
<name>Q6NG57_CORDI</name>
<dbReference type="KEGG" id="cdi:DIP1674"/>
<dbReference type="GO" id="GO:0006012">
    <property type="term" value="P:galactose metabolic process"/>
    <property type="evidence" value="ECO:0007669"/>
    <property type="project" value="InterPro"/>
</dbReference>
<dbReference type="InterPro" id="IPR014721">
    <property type="entry name" value="Ribsml_uS5_D2-typ_fold_subgr"/>
</dbReference>
<dbReference type="GO" id="GO:0005524">
    <property type="term" value="F:ATP binding"/>
    <property type="evidence" value="ECO:0007669"/>
    <property type="project" value="UniProtKB-KW"/>
</dbReference>
<sequence length="447" mass="48516">MGCLATPVRTEVLKALEYSQRICALRSCSRFIRSPRAMFKRQHTDADVLEHPVSASAPATWSLIGEHTDHAGGVVLMSVAQLRTHVEATTRADDIVSVDYYIADPEMPVQQSAISLSDVFEWQNSLSGDHEPLESPGDPSPALTVAVLIYYMVHRQLLSRDTHGFNVTVTSTIPEDAGLGDQEALIMAAALAFAHDYEDVHTAPIKAKFADVCFQASQAATGRPHVRARFDSALRGLASDLNIVDYSDGSVTHFPHPLNTQSDYAAFVVIPPVGAEQTAEVERRQAFITSAEKAFGTDSLRVLPDARERVIEWLQAVHEVCGTDDVPTITEAANWLEFMENETQAAINAAQAIKSRRHAACFDIVSESQRNLESLYTITTTDAMLSQLCLSRGAVSARSTEAGICCAIAAIVPLHHAQNFAADLRADGLNVIELQSGHGADIDGEKI</sequence>
<evidence type="ECO:0000256" key="1">
    <source>
        <dbReference type="ARBA" id="ARBA00022741"/>
    </source>
</evidence>
<gene>
    <name evidence="4" type="ordered locus">DIP1674</name>
</gene>
<evidence type="ECO:0000259" key="3">
    <source>
        <dbReference type="Pfam" id="PF10509"/>
    </source>
</evidence>
<dbReference type="InterPro" id="IPR019539">
    <property type="entry name" value="GalKase_N"/>
</dbReference>
<evidence type="ECO:0000313" key="5">
    <source>
        <dbReference type="Proteomes" id="UP000002198"/>
    </source>
</evidence>
<proteinExistence type="predicted"/>
<dbReference type="PRINTS" id="PR00959">
    <property type="entry name" value="MEVGALKINASE"/>
</dbReference>
<dbReference type="Proteomes" id="UP000002198">
    <property type="component" value="Chromosome"/>
</dbReference>
<dbReference type="SUPFAM" id="SSF54211">
    <property type="entry name" value="Ribosomal protein S5 domain 2-like"/>
    <property type="match status" value="1"/>
</dbReference>
<dbReference type="Pfam" id="PF10509">
    <property type="entry name" value="GalKase_gal_bdg"/>
    <property type="match status" value="1"/>
</dbReference>
<dbReference type="PRINTS" id="PR00473">
    <property type="entry name" value="GALCTOKINASE"/>
</dbReference>
<dbReference type="InterPro" id="IPR020568">
    <property type="entry name" value="Ribosomal_Su5_D2-typ_SF"/>
</dbReference>
<reference evidence="4 5" key="1">
    <citation type="journal article" date="2003" name="Nucleic Acids Res.">
        <title>The complete genome sequence and analysis of Corynebacterium diphtheriae NCTC13129.</title>
        <authorList>
            <person name="Cerdeno-Tarraga A.M."/>
            <person name="Efstratiou A."/>
            <person name="Dover L.G."/>
            <person name="Holden M.T.G."/>
            <person name="Pallen M."/>
            <person name="Bentley S.D."/>
            <person name="Besra G.S."/>
            <person name="Churcher C."/>
            <person name="James K.D."/>
            <person name="De Zoysa A."/>
            <person name="Chillingworth T."/>
            <person name="Cronin A."/>
            <person name="Dowd L."/>
            <person name="Feltwell T."/>
            <person name="Hamlin N."/>
            <person name="Holroyd S."/>
            <person name="Jagels K."/>
            <person name="Moule S."/>
            <person name="Quail M.A."/>
            <person name="Rabbinowitsch E."/>
            <person name="Rutherford K."/>
            <person name="Thomson N.R."/>
            <person name="Unwin L."/>
            <person name="Whitehead S."/>
            <person name="Barrell B.G.Parkhill.J."/>
        </authorList>
    </citation>
    <scope>NUCLEOTIDE SEQUENCE [LARGE SCALE GENOMIC DNA]</scope>
    <source>
        <strain evidence="5">ATCC 700971 / NCTC 13129 / Biotype gravis</strain>
    </source>
</reference>
<dbReference type="Gene3D" id="3.30.230.10">
    <property type="match status" value="1"/>
</dbReference>
<dbReference type="STRING" id="257309.DIP1674"/>
<protein>
    <recommendedName>
        <fullName evidence="3">Galactokinase N-terminal domain-containing protein</fullName>
    </recommendedName>
</protein>
<dbReference type="AlphaFoldDB" id="Q6NG57"/>
<dbReference type="GO" id="GO:0004335">
    <property type="term" value="F:galactokinase activity"/>
    <property type="evidence" value="ECO:0007669"/>
    <property type="project" value="InterPro"/>
</dbReference>
<feature type="domain" description="Galactokinase N-terminal" evidence="3">
    <location>
        <begin position="52"/>
        <end position="87"/>
    </location>
</feature>
<organism evidence="4 5">
    <name type="scientific">Corynebacterium diphtheriae (strain ATCC 700971 / NCTC 13129 / Biotype gravis)</name>
    <dbReference type="NCBI Taxonomy" id="257309"/>
    <lineage>
        <taxon>Bacteria</taxon>
        <taxon>Bacillati</taxon>
        <taxon>Actinomycetota</taxon>
        <taxon>Actinomycetes</taxon>
        <taxon>Mycobacteriales</taxon>
        <taxon>Corynebacteriaceae</taxon>
        <taxon>Corynebacterium</taxon>
    </lineage>
</organism>
<evidence type="ECO:0000313" key="4">
    <source>
        <dbReference type="EMBL" id="CAE50203.1"/>
    </source>
</evidence>
<dbReference type="InterPro" id="IPR000705">
    <property type="entry name" value="Galactokinase"/>
</dbReference>
<accession>Q6NG57</accession>
<keyword evidence="2" id="KW-0067">ATP-binding</keyword>
<evidence type="ECO:0000256" key="2">
    <source>
        <dbReference type="ARBA" id="ARBA00022840"/>
    </source>
</evidence>
<dbReference type="Gene3D" id="3.30.70.890">
    <property type="entry name" value="GHMP kinase, C-terminal domain"/>
    <property type="match status" value="1"/>
</dbReference>
<dbReference type="EMBL" id="BX248358">
    <property type="protein sequence ID" value="CAE50203.1"/>
    <property type="molecule type" value="Genomic_DNA"/>
</dbReference>